<evidence type="ECO:0008006" key="3">
    <source>
        <dbReference type="Google" id="ProtNLM"/>
    </source>
</evidence>
<dbReference type="Proteomes" id="UP000612585">
    <property type="component" value="Unassembled WGS sequence"/>
</dbReference>
<reference evidence="1" key="1">
    <citation type="submission" date="2021-01" db="EMBL/GenBank/DDBJ databases">
        <title>Whole genome shotgun sequence of Virgisporangium aurantiacum NBRC 16421.</title>
        <authorList>
            <person name="Komaki H."/>
            <person name="Tamura T."/>
        </authorList>
    </citation>
    <scope>NUCLEOTIDE SEQUENCE</scope>
    <source>
        <strain evidence="1">NBRC 16421</strain>
    </source>
</reference>
<name>A0A8J3ZKY8_9ACTN</name>
<dbReference type="SUPFAM" id="SSF46785">
    <property type="entry name" value="Winged helix' DNA-binding domain"/>
    <property type="match status" value="1"/>
</dbReference>
<proteinExistence type="predicted"/>
<dbReference type="Gene3D" id="1.10.10.10">
    <property type="entry name" value="Winged helix-like DNA-binding domain superfamily/Winged helix DNA-binding domain"/>
    <property type="match status" value="1"/>
</dbReference>
<comment type="caution">
    <text evidence="1">The sequence shown here is derived from an EMBL/GenBank/DDBJ whole genome shotgun (WGS) entry which is preliminary data.</text>
</comment>
<evidence type="ECO:0000313" key="1">
    <source>
        <dbReference type="EMBL" id="GIJ63885.1"/>
    </source>
</evidence>
<dbReference type="AlphaFoldDB" id="A0A8J3ZKY8"/>
<protein>
    <recommendedName>
        <fullName evidence="3">Transcriptional regulator, PadR family</fullName>
    </recommendedName>
</protein>
<dbReference type="EMBL" id="BOPG01000104">
    <property type="protein sequence ID" value="GIJ63885.1"/>
    <property type="molecule type" value="Genomic_DNA"/>
</dbReference>
<dbReference type="InterPro" id="IPR036388">
    <property type="entry name" value="WH-like_DNA-bd_sf"/>
</dbReference>
<evidence type="ECO:0000313" key="2">
    <source>
        <dbReference type="Proteomes" id="UP000612585"/>
    </source>
</evidence>
<accession>A0A8J3ZKY8</accession>
<sequence length="193" mass="21527">MRPMNFYYAVEVTVAVEDAVLVLLGDRSRSAFEVWQEHTRIFAGTWRVDIRRVMDAVAKLERSGLVHVEPATRARQTSGNRRACQLTPAGRRRQAEWLLGVTPDIGIEDMYIRGMLAVDAADPATFEAFRATSLTCVEKRIKDLGPTKATDLVVGATVAFDREVARALARWLRALPRHRPPRSASVPDAEITA</sequence>
<keyword evidence="2" id="KW-1185">Reference proteome</keyword>
<gene>
    <name evidence="1" type="ORF">Vau01_114010</name>
</gene>
<organism evidence="1 2">
    <name type="scientific">Virgisporangium aurantiacum</name>
    <dbReference type="NCBI Taxonomy" id="175570"/>
    <lineage>
        <taxon>Bacteria</taxon>
        <taxon>Bacillati</taxon>
        <taxon>Actinomycetota</taxon>
        <taxon>Actinomycetes</taxon>
        <taxon>Micromonosporales</taxon>
        <taxon>Micromonosporaceae</taxon>
        <taxon>Virgisporangium</taxon>
    </lineage>
</organism>
<dbReference type="InterPro" id="IPR036390">
    <property type="entry name" value="WH_DNA-bd_sf"/>
</dbReference>